<evidence type="ECO:0000313" key="1">
    <source>
        <dbReference type="WBParaSite" id="MCU_009927-RA"/>
    </source>
</evidence>
<dbReference type="PANTHER" id="PTHR46785:SF1">
    <property type="entry name" value="VON WILLEBRAND FACTOR A DOMAIN-CONTAINING PROTEIN 3B"/>
    <property type="match status" value="1"/>
</dbReference>
<proteinExistence type="predicted"/>
<accession>A0A5K3FTP7</accession>
<sequence>MAMRKWVCENGLKAKGLDIFENLSRSAFPHPTVLTQFLRNPSKFDCKYQSEAVYCKDFVHIPWNDGSIMHTYISMKALKSYEHRMKKCLDQIEYQIYYLFWSSAGIFGKIQENKVC</sequence>
<dbReference type="PANTHER" id="PTHR46785">
    <property type="entry name" value="VON WILLEBRAND FACTOR A DOMAIN-CONTAINING PROTEIN 3B"/>
    <property type="match status" value="1"/>
</dbReference>
<protein>
    <submittedName>
        <fullName evidence="1">DNA polymerase epsilon catalytic subunit</fullName>
    </submittedName>
</protein>
<organism evidence="1">
    <name type="scientific">Mesocestoides corti</name>
    <name type="common">Flatworm</name>
    <dbReference type="NCBI Taxonomy" id="53468"/>
    <lineage>
        <taxon>Eukaryota</taxon>
        <taxon>Metazoa</taxon>
        <taxon>Spiralia</taxon>
        <taxon>Lophotrochozoa</taxon>
        <taxon>Platyhelminthes</taxon>
        <taxon>Cestoda</taxon>
        <taxon>Eucestoda</taxon>
        <taxon>Cyclophyllidea</taxon>
        <taxon>Mesocestoididae</taxon>
        <taxon>Mesocestoides</taxon>
    </lineage>
</organism>
<dbReference type="WBParaSite" id="MCU_009927-RA">
    <property type="protein sequence ID" value="MCU_009927-RA"/>
    <property type="gene ID" value="MCU_009927"/>
</dbReference>
<dbReference type="AlphaFoldDB" id="A0A5K3FTP7"/>
<name>A0A5K3FTP7_MESCO</name>
<reference evidence="1" key="1">
    <citation type="submission" date="2019-11" db="UniProtKB">
        <authorList>
            <consortium name="WormBaseParasite"/>
        </authorList>
    </citation>
    <scope>IDENTIFICATION</scope>
</reference>